<protein>
    <submittedName>
        <fullName evidence="1">Uncharacterized protein</fullName>
    </submittedName>
</protein>
<evidence type="ECO:0000313" key="2">
    <source>
        <dbReference type="Proteomes" id="UP000182740"/>
    </source>
</evidence>
<accession>A0A1K1SPS6</accession>
<dbReference type="OrthoDB" id="3778355at2"/>
<dbReference type="AlphaFoldDB" id="A0A1K1SPS6"/>
<reference evidence="2" key="1">
    <citation type="submission" date="2016-11" db="EMBL/GenBank/DDBJ databases">
        <authorList>
            <person name="Varghese N."/>
            <person name="Submissions S."/>
        </authorList>
    </citation>
    <scope>NUCLEOTIDE SEQUENCE [LARGE SCALE GENOMIC DNA]</scope>
    <source>
        <strain evidence="2">DSM 44671</strain>
    </source>
</reference>
<organism evidence="1 2">
    <name type="scientific">Amycolatopsis australiensis</name>
    <dbReference type="NCBI Taxonomy" id="546364"/>
    <lineage>
        <taxon>Bacteria</taxon>
        <taxon>Bacillati</taxon>
        <taxon>Actinomycetota</taxon>
        <taxon>Actinomycetes</taxon>
        <taxon>Pseudonocardiales</taxon>
        <taxon>Pseudonocardiaceae</taxon>
        <taxon>Amycolatopsis</taxon>
    </lineage>
</organism>
<dbReference type="RefSeq" id="WP_072479700.1">
    <property type="nucleotide sequence ID" value="NZ_FPJG01000006.1"/>
</dbReference>
<dbReference type="Proteomes" id="UP000182740">
    <property type="component" value="Unassembled WGS sequence"/>
</dbReference>
<keyword evidence="2" id="KW-1185">Reference proteome</keyword>
<gene>
    <name evidence="1" type="ORF">SAMN04489730_6360</name>
</gene>
<evidence type="ECO:0000313" key="1">
    <source>
        <dbReference type="EMBL" id="SFW86323.1"/>
    </source>
</evidence>
<sequence length="212" mass="22352">MTETTTLHAGAPPASVTIEPDATPLVRLIGRTLRDSVRIGHESDTLSQATGTVALRSHDTPQAATITFRDAEIAVTSGVSVEPDATVVADLRARFSPAQEPAGNTQLADVALRALTPPLPPWREAARRFWDLARGITGIPDVLVVVSEGESEERFGAGASEYLIAGSPDVLAGVLTGADDFLAALTSGLHVKGTWAQLSVMTAAFWKVRFDV</sequence>
<proteinExistence type="predicted"/>
<name>A0A1K1SPS6_9PSEU</name>
<dbReference type="STRING" id="546364.SAMN04489730_6360"/>
<dbReference type="EMBL" id="FPJG01000006">
    <property type="protein sequence ID" value="SFW86323.1"/>
    <property type="molecule type" value="Genomic_DNA"/>
</dbReference>